<protein>
    <recommendedName>
        <fullName evidence="1">DUF2169 domain-containing protein</fullName>
    </recommendedName>
</protein>
<name>A0A158BVA4_9BURK</name>
<evidence type="ECO:0000313" key="3">
    <source>
        <dbReference type="Proteomes" id="UP000054851"/>
    </source>
</evidence>
<dbReference type="Pfam" id="PF09937">
    <property type="entry name" value="DUF2169"/>
    <property type="match status" value="1"/>
</dbReference>
<dbReference type="RefSeq" id="WP_061169455.1">
    <property type="nucleotide sequence ID" value="NZ_FCOA02000015.1"/>
</dbReference>
<reference evidence="2" key="1">
    <citation type="submission" date="2016-01" db="EMBL/GenBank/DDBJ databases">
        <authorList>
            <person name="Peeters C."/>
        </authorList>
    </citation>
    <scope>NUCLEOTIDE SEQUENCE</scope>
    <source>
        <strain evidence="2">LMG 29322</strain>
    </source>
</reference>
<dbReference type="OrthoDB" id="237820at2"/>
<dbReference type="EMBL" id="FCOA02000015">
    <property type="protein sequence ID" value="SAK74028.1"/>
    <property type="molecule type" value="Genomic_DNA"/>
</dbReference>
<comment type="caution">
    <text evidence="2">The sequence shown here is derived from an EMBL/GenBank/DDBJ whole genome shotgun (WGS) entry which is preliminary data.</text>
</comment>
<accession>A0A158BVA4</accession>
<dbReference type="STRING" id="1777140.AWB79_04308"/>
<organism evidence="2 3">
    <name type="scientific">Caballeronia hypogeia</name>
    <dbReference type="NCBI Taxonomy" id="1777140"/>
    <lineage>
        <taxon>Bacteria</taxon>
        <taxon>Pseudomonadati</taxon>
        <taxon>Pseudomonadota</taxon>
        <taxon>Betaproteobacteria</taxon>
        <taxon>Burkholderiales</taxon>
        <taxon>Burkholderiaceae</taxon>
        <taxon>Caballeronia</taxon>
    </lineage>
</organism>
<dbReference type="Proteomes" id="UP000054851">
    <property type="component" value="Unassembled WGS sequence"/>
</dbReference>
<proteinExistence type="predicted"/>
<evidence type="ECO:0000313" key="2">
    <source>
        <dbReference type="EMBL" id="SAK74028.1"/>
    </source>
</evidence>
<dbReference type="InterPro" id="IPR018683">
    <property type="entry name" value="DUF2169"/>
</dbReference>
<evidence type="ECO:0000259" key="1">
    <source>
        <dbReference type="Pfam" id="PF09937"/>
    </source>
</evidence>
<feature type="domain" description="DUF2169" evidence="1">
    <location>
        <begin position="22"/>
        <end position="306"/>
    </location>
</feature>
<sequence length="337" mass="37684">MWRLTNDTKYAGGRVWGRDKEGVHEWIVVVKGTFDILSDGKLVRAEKQVEPLLVAESNGEDGKSSLRYEADLVGPKPTTDILLNGTAYAPKGRPATEFLVSLRVADVYKQIKVVGDRTWKRGLLGNGPSGAAPVVRVPIAYERAYGGFDQSDPDPIRQRLDTRNPVGCGLITREGSPVPNFEYPAASMEKAGPAGFGPLASYWSPRREWQGTYDDVWKKGRFPLLPADWDPRSLLCAPADQRPAQHLRGGELVELENLTPDGKLSFRLPKMYFGFRTIIDNRLERHSGRLVTVIIEPDYPRVILVWQSVLAVRNEVDYLDETTVTEKQYRGSQAFDG</sequence>
<keyword evidence="3" id="KW-1185">Reference proteome</keyword>
<gene>
    <name evidence="2" type="ORF">AWB79_04308</name>
</gene>
<dbReference type="AlphaFoldDB" id="A0A158BVA4"/>